<dbReference type="PANTHER" id="PTHR28632">
    <property type="entry name" value="TRANSLATION MACHINERY-ASSOCIATED PROTEIN 7"/>
    <property type="match status" value="1"/>
</dbReference>
<feature type="compositionally biased region" description="Low complexity" evidence="1">
    <location>
        <begin position="48"/>
        <end position="58"/>
    </location>
</feature>
<keyword evidence="3" id="KW-1185">Reference proteome</keyword>
<reference evidence="2 3" key="1">
    <citation type="journal article" date="2016" name="Proc. Natl. Acad. Sci. U.S.A.">
        <title>Comparative genomics of biotechnologically important yeasts.</title>
        <authorList>
            <person name="Riley R."/>
            <person name="Haridas S."/>
            <person name="Wolfe K.H."/>
            <person name="Lopes M.R."/>
            <person name="Hittinger C.T."/>
            <person name="Goeker M."/>
            <person name="Salamov A.A."/>
            <person name="Wisecaver J.H."/>
            <person name="Long T.M."/>
            <person name="Calvey C.H."/>
            <person name="Aerts A.L."/>
            <person name="Barry K.W."/>
            <person name="Choi C."/>
            <person name="Clum A."/>
            <person name="Coughlan A.Y."/>
            <person name="Deshpande S."/>
            <person name="Douglass A.P."/>
            <person name="Hanson S.J."/>
            <person name="Klenk H.-P."/>
            <person name="LaButti K.M."/>
            <person name="Lapidus A."/>
            <person name="Lindquist E.A."/>
            <person name="Lipzen A.M."/>
            <person name="Meier-Kolthoff J.P."/>
            <person name="Ohm R.A."/>
            <person name="Otillar R.P."/>
            <person name="Pangilinan J.L."/>
            <person name="Peng Y."/>
            <person name="Rokas A."/>
            <person name="Rosa C.A."/>
            <person name="Scheuner C."/>
            <person name="Sibirny A.A."/>
            <person name="Slot J.C."/>
            <person name="Stielow J.B."/>
            <person name="Sun H."/>
            <person name="Kurtzman C.P."/>
            <person name="Blackwell M."/>
            <person name="Grigoriev I.V."/>
            <person name="Jeffries T.W."/>
        </authorList>
    </citation>
    <scope>NUCLEOTIDE SEQUENCE [LARGE SCALE GENOMIC DNA]</scope>
    <source>
        <strain evidence="2 3">NRRL Y-2026</strain>
    </source>
</reference>
<evidence type="ECO:0000313" key="3">
    <source>
        <dbReference type="Proteomes" id="UP000094455"/>
    </source>
</evidence>
<organism evidence="2 3">
    <name type="scientific">Pichia membranifaciens NRRL Y-2026</name>
    <dbReference type="NCBI Taxonomy" id="763406"/>
    <lineage>
        <taxon>Eukaryota</taxon>
        <taxon>Fungi</taxon>
        <taxon>Dikarya</taxon>
        <taxon>Ascomycota</taxon>
        <taxon>Saccharomycotina</taxon>
        <taxon>Pichiomycetes</taxon>
        <taxon>Pichiales</taxon>
        <taxon>Pichiaceae</taxon>
        <taxon>Pichia</taxon>
    </lineage>
</organism>
<dbReference type="RefSeq" id="XP_019019120.1">
    <property type="nucleotide sequence ID" value="XM_019160998.1"/>
</dbReference>
<dbReference type="STRING" id="763406.A0A1E3NPI7"/>
<dbReference type="Pfam" id="PF09072">
    <property type="entry name" value="TMA7"/>
    <property type="match status" value="1"/>
</dbReference>
<evidence type="ECO:0008006" key="4">
    <source>
        <dbReference type="Google" id="ProtNLM"/>
    </source>
</evidence>
<accession>A0A1E3NPI7</accession>
<dbReference type="AlphaFoldDB" id="A0A1E3NPI7"/>
<feature type="region of interest" description="Disordered" evidence="1">
    <location>
        <begin position="1"/>
        <end position="65"/>
    </location>
</feature>
<proteinExistence type="predicted"/>
<dbReference type="GeneID" id="30177685"/>
<sequence length="65" mass="7038">MSGRQGGKAKPLKKPKKAAKDLDDEDVAYQQKQKEQEKLRKEMAAKASGKGPIVSGGIKKSGKKK</sequence>
<gene>
    <name evidence="2" type="ORF">PICMEDRAFT_15859</name>
</gene>
<evidence type="ECO:0000256" key="1">
    <source>
        <dbReference type="SAM" id="MobiDB-lite"/>
    </source>
</evidence>
<dbReference type="InterPro" id="IPR015157">
    <property type="entry name" value="TMA7"/>
</dbReference>
<evidence type="ECO:0000313" key="2">
    <source>
        <dbReference type="EMBL" id="ODQ48007.1"/>
    </source>
</evidence>
<feature type="compositionally biased region" description="Basic and acidic residues" evidence="1">
    <location>
        <begin position="32"/>
        <end position="44"/>
    </location>
</feature>
<protein>
    <recommendedName>
        <fullName evidence="4">Translation machinery associated TMA7</fullName>
    </recommendedName>
</protein>
<dbReference type="Proteomes" id="UP000094455">
    <property type="component" value="Unassembled WGS sequence"/>
</dbReference>
<dbReference type="EMBL" id="KV454002">
    <property type="protein sequence ID" value="ODQ48007.1"/>
    <property type="molecule type" value="Genomic_DNA"/>
</dbReference>
<name>A0A1E3NPI7_9ASCO</name>